<proteinExistence type="predicted"/>
<protein>
    <recommendedName>
        <fullName evidence="2">Fis family transcriptional regulator</fullName>
    </recommendedName>
</protein>
<dbReference type="OrthoDB" id="531866at2"/>
<dbReference type="AlphaFoldDB" id="A0A1E5QJD5"/>
<comment type="caution">
    <text evidence="1">The sequence shown here is derived from an EMBL/GenBank/DDBJ whole genome shotgun (WGS) entry which is preliminary data.</text>
</comment>
<gene>
    <name evidence="1" type="ORF">BH720_12895</name>
</gene>
<accession>A0A1E5QJD5</accession>
<dbReference type="Pfam" id="PF03683">
    <property type="entry name" value="UPF0175"/>
    <property type="match status" value="1"/>
</dbReference>
<dbReference type="RefSeq" id="WP_069967623.1">
    <property type="nucleotide sequence ID" value="NZ_CM124774.1"/>
</dbReference>
<sequence length="96" mass="10646">MSPSSQFEVKFTLAIHNLPEASKQEAEAKAKEAYVMTLLRQGSISTGKAASLLEISRLEILSLMGQYNISVFPEQTQEELAQEVAETLQVLETYNP</sequence>
<dbReference type="EMBL" id="MJGC01000061">
    <property type="protein sequence ID" value="OEJ74770.1"/>
    <property type="molecule type" value="Genomic_DNA"/>
</dbReference>
<evidence type="ECO:0008006" key="2">
    <source>
        <dbReference type="Google" id="ProtNLM"/>
    </source>
</evidence>
<dbReference type="STRING" id="1781255.BH720_12895"/>
<reference evidence="1" key="1">
    <citation type="submission" date="2016-09" db="EMBL/GenBank/DDBJ databases">
        <title>Draft genome of thermotolerant cyanobacterium Desertifilum sp. strain IPPAS B-1220.</title>
        <authorList>
            <person name="Sinetova M.A."/>
            <person name="Bolakhan K."/>
            <person name="Zayadan B.K."/>
            <person name="Mironov K.S."/>
            <person name="Ustinova V."/>
            <person name="Kupriyanova E.V."/>
            <person name="Sidorov R.A."/>
            <person name="Skrypnik A.N."/>
            <person name="Gogoleva N.E."/>
            <person name="Gogolev Y.V."/>
            <person name="Los D.A."/>
        </authorList>
    </citation>
    <scope>NUCLEOTIDE SEQUENCE [LARGE SCALE GENOMIC DNA]</scope>
    <source>
        <strain evidence="1">IPPAS B-1220</strain>
    </source>
</reference>
<organism evidence="1">
    <name type="scientific">Desertifilum tharense IPPAS B-1220</name>
    <dbReference type="NCBI Taxonomy" id="1781255"/>
    <lineage>
        <taxon>Bacteria</taxon>
        <taxon>Bacillati</taxon>
        <taxon>Cyanobacteriota</taxon>
        <taxon>Cyanophyceae</taxon>
        <taxon>Desertifilales</taxon>
        <taxon>Desertifilaceae</taxon>
        <taxon>Desertifilum</taxon>
    </lineage>
</organism>
<name>A0A1E5QJD5_9CYAN</name>
<dbReference type="InterPro" id="IPR005368">
    <property type="entry name" value="UPF0175"/>
</dbReference>
<evidence type="ECO:0000313" key="1">
    <source>
        <dbReference type="EMBL" id="OEJ74770.1"/>
    </source>
</evidence>